<dbReference type="InterPro" id="IPR036249">
    <property type="entry name" value="Thioredoxin-like_sf"/>
</dbReference>
<evidence type="ECO:0000256" key="1">
    <source>
        <dbReference type="SAM" id="Phobius"/>
    </source>
</evidence>
<evidence type="ECO:0000313" key="3">
    <source>
        <dbReference type="Proteomes" id="UP000593802"/>
    </source>
</evidence>
<keyword evidence="1" id="KW-0812">Transmembrane</keyword>
<proteinExistence type="predicted"/>
<dbReference type="KEGG" id="eff:skT53_13520"/>
<sequence>MVHIIKKHWFTSIVVLLVLAFIGGIYYWVQWATARPPVNNTAPHFQVMNQAGQTADFFDLSHKVRVVYFFNYESSAAVQDMIHLQQTLKQKGLFGKDVVLVPVPLDKRLSPDLISEYQTTYKADLSGWWFPKGDSAKISSGFGLKLNHSGQIDTQGRDYTIVETDRNNIVRRVINGSFRGNALDVEEGSHGENSLLQDINFLAKE</sequence>
<keyword evidence="1" id="KW-0472">Membrane</keyword>
<name>A0A7I8D8N8_9BACL</name>
<accession>A0A7I8D8N8</accession>
<dbReference type="RefSeq" id="WP_200760378.1">
    <property type="nucleotide sequence ID" value="NZ_AP023366.1"/>
</dbReference>
<dbReference type="AlphaFoldDB" id="A0A7I8D8N8"/>
<dbReference type="Gene3D" id="3.40.30.10">
    <property type="entry name" value="Glutaredoxin"/>
    <property type="match status" value="1"/>
</dbReference>
<keyword evidence="1" id="KW-1133">Transmembrane helix</keyword>
<organism evidence="2 3">
    <name type="scientific">Effusibacillus dendaii</name>
    <dbReference type="NCBI Taxonomy" id="2743772"/>
    <lineage>
        <taxon>Bacteria</taxon>
        <taxon>Bacillati</taxon>
        <taxon>Bacillota</taxon>
        <taxon>Bacilli</taxon>
        <taxon>Bacillales</taxon>
        <taxon>Alicyclobacillaceae</taxon>
        <taxon>Effusibacillus</taxon>
    </lineage>
</organism>
<reference evidence="2 3" key="1">
    <citation type="submission" date="2020-08" db="EMBL/GenBank/DDBJ databases">
        <title>Complete Genome Sequence of Effusibacillus dendaii Strain skT53, Isolated from Farmland soil.</title>
        <authorList>
            <person name="Konishi T."/>
            <person name="Kawasaki H."/>
        </authorList>
    </citation>
    <scope>NUCLEOTIDE SEQUENCE [LARGE SCALE GENOMIC DNA]</scope>
    <source>
        <strain evidence="3">skT53</strain>
    </source>
</reference>
<dbReference type="EMBL" id="AP023366">
    <property type="protein sequence ID" value="BCJ86367.1"/>
    <property type="molecule type" value="Genomic_DNA"/>
</dbReference>
<keyword evidence="3" id="KW-1185">Reference proteome</keyword>
<feature type="transmembrane region" description="Helical" evidence="1">
    <location>
        <begin position="9"/>
        <end position="29"/>
    </location>
</feature>
<gene>
    <name evidence="2" type="ORF">skT53_13520</name>
</gene>
<evidence type="ECO:0000313" key="2">
    <source>
        <dbReference type="EMBL" id="BCJ86367.1"/>
    </source>
</evidence>
<dbReference type="Proteomes" id="UP000593802">
    <property type="component" value="Chromosome"/>
</dbReference>
<dbReference type="SUPFAM" id="SSF52833">
    <property type="entry name" value="Thioredoxin-like"/>
    <property type="match status" value="1"/>
</dbReference>
<protein>
    <submittedName>
        <fullName evidence="2">Uncharacterized protein</fullName>
    </submittedName>
</protein>